<dbReference type="Gene3D" id="3.40.33.10">
    <property type="entry name" value="CAP"/>
    <property type="match status" value="2"/>
</dbReference>
<evidence type="ECO:0000313" key="2">
    <source>
        <dbReference type="Proteomes" id="UP000008281"/>
    </source>
</evidence>
<dbReference type="SUPFAM" id="SSF55797">
    <property type="entry name" value="PR-1-like"/>
    <property type="match status" value="1"/>
</dbReference>
<protein>
    <submittedName>
        <fullName evidence="1">Uncharacterized protein</fullName>
    </submittedName>
</protein>
<keyword evidence="2" id="KW-1185">Reference proteome</keyword>
<dbReference type="CTD" id="9804929"/>
<dbReference type="GeneID" id="9804929"/>
<dbReference type="KEGG" id="crq:GCK72_007577"/>
<proteinExistence type="predicted"/>
<evidence type="ECO:0000313" key="1">
    <source>
        <dbReference type="EMBL" id="EFO96351.1"/>
    </source>
</evidence>
<gene>
    <name evidence="1" type="ORF">CRE_14475</name>
</gene>
<dbReference type="Proteomes" id="UP000008281">
    <property type="component" value="Unassembled WGS sequence"/>
</dbReference>
<dbReference type="HOGENOM" id="CLU_019147_1_0_1"/>
<dbReference type="AlphaFoldDB" id="E3M943"/>
<name>E3M943_CAERE</name>
<reference evidence="1" key="1">
    <citation type="submission" date="2007-07" db="EMBL/GenBank/DDBJ databases">
        <title>PCAP assembly of the Caenorhabditis remanei genome.</title>
        <authorList>
            <consortium name="The Caenorhabditis remanei Sequencing Consortium"/>
            <person name="Wilson R.K."/>
        </authorList>
    </citation>
    <scope>NUCLEOTIDE SEQUENCE [LARGE SCALE GENOMIC DNA]</scope>
    <source>
        <strain evidence="1">PB4641</strain>
    </source>
</reference>
<dbReference type="RefSeq" id="XP_003107293.2">
    <property type="nucleotide sequence ID" value="XM_003107245.2"/>
</dbReference>
<dbReference type="InterPro" id="IPR035940">
    <property type="entry name" value="CAP_sf"/>
</dbReference>
<accession>E3M943</accession>
<organism evidence="2">
    <name type="scientific">Caenorhabditis remanei</name>
    <name type="common">Caenorhabditis vulgaris</name>
    <dbReference type="NCBI Taxonomy" id="31234"/>
    <lineage>
        <taxon>Eukaryota</taxon>
        <taxon>Metazoa</taxon>
        <taxon>Ecdysozoa</taxon>
        <taxon>Nematoda</taxon>
        <taxon>Chromadorea</taxon>
        <taxon>Rhabditida</taxon>
        <taxon>Rhabditina</taxon>
        <taxon>Rhabditomorpha</taxon>
        <taxon>Rhabditoidea</taxon>
        <taxon>Rhabditidae</taxon>
        <taxon>Peloderinae</taxon>
        <taxon>Caenorhabditis</taxon>
    </lineage>
</organism>
<sequence length="727" mass="84600">MKLLSLLTLLLPPAFSELLPFSNDSINLRDYEELRSFHPDTHVRQFNKIRFAFSRVYQISNMHPLEWSEDLVRVLEPLAWDRPWPEARKTWRYMVVPKTDLHRIYNVFEYELNKILEHLIDYMKSGEYKDRRDTSLSYLELLNPLQRYIGCGPKPEGDKYIIVCLLGPYGDFKVNMWENMTNESNSKCYDFYQYDGGHCELNDPDFTESINDIRRKFAKKYNVPDMHKLTWNKDLLKILESLDVSANDTSLKNYQRYWILRGTGYQHTLNTLRNKINREYIKNVEKEEIFASGLNSTLGDLEAVIPLQKTFACAPKLMNNQWKIVCLIGPSLEPKMFDIDPKIVTKNVLGSACPTHYKHEDGLCVPENPEKNVNIFDSDYFKEKVNDVRVKLAKKFNVSNMHQLDPSYDLSKELEDWNINDRNQKQERIRYLAVPIHDFEKMLDTLETRVQQEYFSKNPKERRAILASGANTTLGILELIMPLQTMYECAVNEVNGVFKVVCLIGPSLTPKMFATDMTSVTNNVPGSDCMPRYVDNLGLCETDEPSHARKWFLNDFNLLRKKYANRYQIPNMHELIWSDSFATYAESQMMSEKPLSCSGKSWRYVSIFFTSFIVTLEEKIDEYLMEMNHYKFIDFLKNGNKSESVGYLELLNPLQTHIGCTGRFQGVLCLLGDEGVFQMWDLNKNSGEAGSDCQRGYENRDGLCLLSRTQQSPKSRKNEDPSFSGGK</sequence>
<dbReference type="EMBL" id="DS268430">
    <property type="protein sequence ID" value="EFO96351.1"/>
    <property type="molecule type" value="Genomic_DNA"/>
</dbReference>